<sequence length="258" mass="30401">MKIAVRLDDITSDMDWKRFLKFKELLDRYQVKPLIGVVPKNRDENLKKDEKENECRPADFWEYVKELEKEGWVIAMHGLYHIYTTNKGGLFPLNNFSEFAGVPLEKQKEMLTEGKRILREKGIETDLFMAPAHSYDICTLKALQETGFTALTDGFGERPYYFKGLKFYPISFRLSSTLRKMEGYSTMVVHTGTVKEDDLKRYESYFERKDTQWISYREYLAQPAVKQSIPGRWKEFIMAKGKYWMVKASTQKQTIAKE</sequence>
<dbReference type="AlphaFoldDB" id="A0A9X5GQP9"/>
<dbReference type="Proteomes" id="UP001154420">
    <property type="component" value="Unassembled WGS sequence"/>
</dbReference>
<accession>A0A9X5GQP9</accession>
<dbReference type="InterPro" id="IPR011330">
    <property type="entry name" value="Glyco_hydro/deAcase_b/a-brl"/>
</dbReference>
<dbReference type="RefSeq" id="WP_160558361.1">
    <property type="nucleotide sequence ID" value="NZ_QZDT01000001.1"/>
</dbReference>
<organism evidence="1 2">
    <name type="scientific">Parablautia muri</name>
    <dbReference type="NCBI Taxonomy" id="2320879"/>
    <lineage>
        <taxon>Bacteria</taxon>
        <taxon>Bacillati</taxon>
        <taxon>Bacillota</taxon>
        <taxon>Clostridia</taxon>
        <taxon>Lachnospirales</taxon>
        <taxon>Lachnospiraceae</taxon>
        <taxon>Parablautia</taxon>
    </lineage>
</organism>
<protein>
    <submittedName>
        <fullName evidence="1">DUF2334 domain-containing protein</fullName>
    </submittedName>
</protein>
<dbReference type="Gene3D" id="3.20.20.370">
    <property type="entry name" value="Glycoside hydrolase/deacetylase"/>
    <property type="match status" value="1"/>
</dbReference>
<dbReference type="InterPro" id="IPR018763">
    <property type="entry name" value="DUF2334"/>
</dbReference>
<proteinExistence type="predicted"/>
<dbReference type="Pfam" id="PF10096">
    <property type="entry name" value="DUF2334"/>
    <property type="match status" value="1"/>
</dbReference>
<evidence type="ECO:0000313" key="2">
    <source>
        <dbReference type="Proteomes" id="UP001154420"/>
    </source>
</evidence>
<dbReference type="EMBL" id="QZDT01000001">
    <property type="protein sequence ID" value="NBJ91285.1"/>
    <property type="molecule type" value="Genomic_DNA"/>
</dbReference>
<comment type="caution">
    <text evidence="1">The sequence shown here is derived from an EMBL/GenBank/DDBJ whole genome shotgun (WGS) entry which is preliminary data.</text>
</comment>
<dbReference type="OrthoDB" id="9792651at2"/>
<evidence type="ECO:0000313" key="1">
    <source>
        <dbReference type="EMBL" id="NBJ91285.1"/>
    </source>
</evidence>
<reference evidence="1" key="1">
    <citation type="submission" date="2018-09" db="EMBL/GenBank/DDBJ databases">
        <title>Murine metabolic-syndrome-specific gut microbial biobank.</title>
        <authorList>
            <person name="Liu C."/>
        </authorList>
    </citation>
    <scope>NUCLEOTIDE SEQUENCE</scope>
    <source>
        <strain evidence="1">D42-62</strain>
    </source>
</reference>
<keyword evidence="2" id="KW-1185">Reference proteome</keyword>
<dbReference type="GO" id="GO:0005975">
    <property type="term" value="P:carbohydrate metabolic process"/>
    <property type="evidence" value="ECO:0007669"/>
    <property type="project" value="InterPro"/>
</dbReference>
<dbReference type="SUPFAM" id="SSF88713">
    <property type="entry name" value="Glycoside hydrolase/deacetylase"/>
    <property type="match status" value="1"/>
</dbReference>
<name>A0A9X5GQP9_9FIRM</name>
<gene>
    <name evidence="1" type="ORF">D5281_01470</name>
</gene>